<feature type="transmembrane region" description="Helical" evidence="7">
    <location>
        <begin position="420"/>
        <end position="437"/>
    </location>
</feature>
<accession>A0A9W7ELZ3</accession>
<dbReference type="Proteomes" id="UP001165160">
    <property type="component" value="Unassembled WGS sequence"/>
</dbReference>
<dbReference type="PANTHER" id="PTHR10778:SF13">
    <property type="entry name" value="ADENOSINE 3'-PHOSPHO 5'-PHOSPHOSULFATE TRANSPORTER 1"/>
    <property type="match status" value="1"/>
</dbReference>
<evidence type="ECO:0000256" key="5">
    <source>
        <dbReference type="ARBA" id="ARBA00023136"/>
    </source>
</evidence>
<keyword evidence="3 7" id="KW-0812">Transmembrane</keyword>
<evidence type="ECO:0000256" key="1">
    <source>
        <dbReference type="ARBA" id="ARBA00004141"/>
    </source>
</evidence>
<feature type="region of interest" description="Disordered" evidence="6">
    <location>
        <begin position="130"/>
        <end position="193"/>
    </location>
</feature>
<feature type="region of interest" description="Disordered" evidence="6">
    <location>
        <begin position="45"/>
        <end position="87"/>
    </location>
</feature>
<keyword evidence="2" id="KW-0813">Transport</keyword>
<keyword evidence="4 7" id="KW-1133">Transmembrane helix</keyword>
<sequence length="560" mass="62608">MDDSYDDSYSSIQRPEASSSVLHNILHNVMWDPFGLPTLTGTGSKAAASSDFPQDSPQDSRHLLADDDYNNIPDTPTNGGSSPSSLSPSLVEQELLALATNFLLYCALGIIMYFVCTVYFPWTVQPSRAEMSQSDGLPTSAADSSNSSSSARTGKASKKKSSSVSHHIFSDLSDDSDSDSPTSSSPFVVPPPSPRSFIPKSINHSPSPTSQTPTQVDSPQIVFKRLCLCTFGLITTFVTWGVLQERMLTRRYPRLTGEKFEYVYFLVFSNRLWSLCFSGFINFWWLRRKPWVEGVNLMEISYSAVSNLLSSWCQYEALKYVSFPCQTLFKSFKLLPVMVMGKLLRNSSYETYEYAVSVVVGLGLTLFLHSSEDVDFGSFGDRQTAGVVLLGLFLTFDSFTGQWQSLMFSKHRKNLAVTDMLFYSNLFSTVLSLITLVHEDELDKALEFVFEHQEIHLHFFLFSLCSTIGQLIIFYTIREFGAVVFAIIMTIRVLTSIVVSCIIYSHPITFTGALGLLFVMSGVGYRIGKKAQGGQLIKFQSLEMGTRTQVLQSWHENLDM</sequence>
<reference evidence="9" key="1">
    <citation type="journal article" date="2023" name="Commun. Biol.">
        <title>Genome analysis of Parmales, the sister group of diatoms, reveals the evolutionary specialization of diatoms from phago-mixotrophs to photoautotrophs.</title>
        <authorList>
            <person name="Ban H."/>
            <person name="Sato S."/>
            <person name="Yoshikawa S."/>
            <person name="Yamada K."/>
            <person name="Nakamura Y."/>
            <person name="Ichinomiya M."/>
            <person name="Sato N."/>
            <person name="Blanc-Mathieu R."/>
            <person name="Endo H."/>
            <person name="Kuwata A."/>
            <person name="Ogata H."/>
        </authorList>
    </citation>
    <scope>NUCLEOTIDE SEQUENCE [LARGE SCALE GENOMIC DNA]</scope>
    <source>
        <strain evidence="9">NIES 3699</strain>
    </source>
</reference>
<evidence type="ECO:0000256" key="7">
    <source>
        <dbReference type="SAM" id="Phobius"/>
    </source>
</evidence>
<dbReference type="GO" id="GO:0000139">
    <property type="term" value="C:Golgi membrane"/>
    <property type="evidence" value="ECO:0007669"/>
    <property type="project" value="TreeGrafter"/>
</dbReference>
<feature type="transmembrane region" description="Helical" evidence="7">
    <location>
        <begin position="382"/>
        <end position="399"/>
    </location>
</feature>
<feature type="transmembrane region" description="Helical" evidence="7">
    <location>
        <begin position="226"/>
        <end position="243"/>
    </location>
</feature>
<feature type="transmembrane region" description="Helical" evidence="7">
    <location>
        <begin position="102"/>
        <end position="122"/>
    </location>
</feature>
<dbReference type="PANTHER" id="PTHR10778">
    <property type="entry name" value="SOLUTE CARRIER FAMILY 35 MEMBER B"/>
    <property type="match status" value="1"/>
</dbReference>
<feature type="transmembrane region" description="Helical" evidence="7">
    <location>
        <begin position="457"/>
        <end position="475"/>
    </location>
</feature>
<evidence type="ECO:0000256" key="4">
    <source>
        <dbReference type="ARBA" id="ARBA00022989"/>
    </source>
</evidence>
<evidence type="ECO:0000256" key="3">
    <source>
        <dbReference type="ARBA" id="ARBA00022692"/>
    </source>
</evidence>
<dbReference type="AlphaFoldDB" id="A0A9W7ELZ3"/>
<evidence type="ECO:0000313" key="9">
    <source>
        <dbReference type="Proteomes" id="UP001165160"/>
    </source>
</evidence>
<dbReference type="InterPro" id="IPR013657">
    <property type="entry name" value="SCL35B1-4/HUT1"/>
</dbReference>
<evidence type="ECO:0000256" key="2">
    <source>
        <dbReference type="ARBA" id="ARBA00022448"/>
    </source>
</evidence>
<dbReference type="Pfam" id="PF08449">
    <property type="entry name" value="UAA"/>
    <property type="match status" value="1"/>
</dbReference>
<evidence type="ECO:0000313" key="8">
    <source>
        <dbReference type="EMBL" id="GMH81988.1"/>
    </source>
</evidence>
<proteinExistence type="predicted"/>
<dbReference type="GO" id="GO:0005789">
    <property type="term" value="C:endoplasmic reticulum membrane"/>
    <property type="evidence" value="ECO:0007669"/>
    <property type="project" value="TreeGrafter"/>
</dbReference>
<feature type="transmembrane region" description="Helical" evidence="7">
    <location>
        <begin position="511"/>
        <end position="528"/>
    </location>
</feature>
<organism evidence="8 9">
    <name type="scientific">Triparma verrucosa</name>
    <dbReference type="NCBI Taxonomy" id="1606542"/>
    <lineage>
        <taxon>Eukaryota</taxon>
        <taxon>Sar</taxon>
        <taxon>Stramenopiles</taxon>
        <taxon>Ochrophyta</taxon>
        <taxon>Bolidophyceae</taxon>
        <taxon>Parmales</taxon>
        <taxon>Triparmaceae</taxon>
        <taxon>Triparma</taxon>
    </lineage>
</organism>
<gene>
    <name evidence="8" type="ORF">TrVE_jg180</name>
</gene>
<comment type="subcellular location">
    <subcellularLocation>
        <location evidence="1">Membrane</location>
        <topology evidence="1">Multi-pass membrane protein</topology>
    </subcellularLocation>
</comment>
<name>A0A9W7ELZ3_9STRA</name>
<feature type="transmembrane region" description="Helical" evidence="7">
    <location>
        <begin position="482"/>
        <end position="505"/>
    </location>
</feature>
<feature type="transmembrane region" description="Helical" evidence="7">
    <location>
        <begin position="263"/>
        <end position="286"/>
    </location>
</feature>
<dbReference type="EMBL" id="BRXX01000010">
    <property type="protein sequence ID" value="GMH81988.1"/>
    <property type="molecule type" value="Genomic_DNA"/>
</dbReference>
<feature type="transmembrane region" description="Helical" evidence="7">
    <location>
        <begin position="352"/>
        <end position="370"/>
    </location>
</feature>
<keyword evidence="5 7" id="KW-0472">Membrane</keyword>
<dbReference type="GO" id="GO:0046964">
    <property type="term" value="F:3'-phosphoadenosine 5'-phosphosulfate transmembrane transporter activity"/>
    <property type="evidence" value="ECO:0007669"/>
    <property type="project" value="TreeGrafter"/>
</dbReference>
<feature type="compositionally biased region" description="Low complexity" evidence="6">
    <location>
        <begin position="140"/>
        <end position="154"/>
    </location>
</feature>
<comment type="caution">
    <text evidence="8">The sequence shown here is derived from an EMBL/GenBank/DDBJ whole genome shotgun (WGS) entry which is preliminary data.</text>
</comment>
<evidence type="ECO:0000256" key="6">
    <source>
        <dbReference type="SAM" id="MobiDB-lite"/>
    </source>
</evidence>
<keyword evidence="9" id="KW-1185">Reference proteome</keyword>
<protein>
    <submittedName>
        <fullName evidence="8">Uncharacterized protein</fullName>
    </submittedName>
</protein>